<organism evidence="9 10">
    <name type="scientific">Paenibacillus lycopersici</name>
    <dbReference type="NCBI Taxonomy" id="2704462"/>
    <lineage>
        <taxon>Bacteria</taxon>
        <taxon>Bacillati</taxon>
        <taxon>Bacillota</taxon>
        <taxon>Bacilli</taxon>
        <taxon>Bacillales</taxon>
        <taxon>Paenibacillaceae</taxon>
        <taxon>Paenibacillus</taxon>
    </lineage>
</organism>
<dbReference type="NCBIfam" id="TIGR02290">
    <property type="entry name" value="M3_fam_3"/>
    <property type="match status" value="1"/>
</dbReference>
<dbReference type="InterPro" id="IPR001333">
    <property type="entry name" value="Peptidase_M32_Taq"/>
</dbReference>
<dbReference type="GO" id="GO:0046872">
    <property type="term" value="F:metal ion binding"/>
    <property type="evidence" value="ECO:0007669"/>
    <property type="project" value="UniProtKB-UniRule"/>
</dbReference>
<feature type="domain" description="Oligopeptidase F N-terminal" evidence="8">
    <location>
        <begin position="115"/>
        <end position="182"/>
    </location>
</feature>
<dbReference type="CDD" id="cd09607">
    <property type="entry name" value="M3B_PepF"/>
    <property type="match status" value="1"/>
</dbReference>
<proteinExistence type="inferred from homology"/>
<accession>A0A6C0G0A2</accession>
<dbReference type="GO" id="GO:0004222">
    <property type="term" value="F:metalloendopeptidase activity"/>
    <property type="evidence" value="ECO:0007669"/>
    <property type="project" value="InterPro"/>
</dbReference>
<sequence length="627" mass="69286">MTTNYPMTWDLDAIYAGGSSSAAFLAELSGMERDIEALSGELAALPQGAAPSAEQLAGWTATVQSILLRLRQSDSFVACLQAQQMKDAAANGLNDRVKTMAAKFNAALTSYDEKLLRTDEAAWQSWLQSAAAAPVAFVLNERREAAKEKLPPEQEALAGELAVDGYHGWGDFYNTIVSRIRFDAEEADGTTKQLSAGQMFNRLSNSNRAVRETAFREWERVWGEQADLCADTLNRIAGFRLKLYGKRGWTARSAEAGRPAHASGNAVLKEPLEMNRMSEATLNAMWSAVSEGKPKLVRYLARKAKLLGLERLDWHDVAAPLGQTEKKVAYDEAAAFIKEQFNAFSPDLADFTEMAFKDAWIEAEDRPGKRPGGFCTSFPKSGQTRIFMTYSGTPDNVSTLAHELGHAYHQHVMNDLPPLAQEYAMNVAETASTFAEMIVADSALEAATGRDEKLALLDEKLQNAVAFFMNIHARFLFETRFYAKRAEGMVSQEELSALMEEAQREAFSGALGELHPHFWASKLHFYLTDVPFYNFPYTFGYLFSGGIYAIAKKAGRSADADLLAHATGEGSTFAARYVALLRDTGLMTVEELAEKHLGVRLDQPDFWRQAVSLLLEDVDAFLAITEE</sequence>
<evidence type="ECO:0000256" key="4">
    <source>
        <dbReference type="ARBA" id="ARBA00022833"/>
    </source>
</evidence>
<keyword evidence="3 6" id="KW-0378">Hydrolase</keyword>
<dbReference type="GO" id="GO:0006508">
    <property type="term" value="P:proteolysis"/>
    <property type="evidence" value="ECO:0007669"/>
    <property type="project" value="UniProtKB-KW"/>
</dbReference>
<dbReference type="InterPro" id="IPR034006">
    <property type="entry name" value="M3B_PepF_2"/>
</dbReference>
<evidence type="ECO:0000259" key="7">
    <source>
        <dbReference type="Pfam" id="PF01432"/>
    </source>
</evidence>
<dbReference type="Pfam" id="PF08439">
    <property type="entry name" value="Peptidase_M3_N"/>
    <property type="match status" value="1"/>
</dbReference>
<feature type="domain" description="Peptidase M3A/M3B catalytic" evidence="7">
    <location>
        <begin position="204"/>
        <end position="593"/>
    </location>
</feature>
<keyword evidence="10" id="KW-1185">Reference proteome</keyword>
<evidence type="ECO:0000256" key="5">
    <source>
        <dbReference type="ARBA" id="ARBA00023049"/>
    </source>
</evidence>
<dbReference type="RefSeq" id="WP_162359227.1">
    <property type="nucleotide sequence ID" value="NZ_CP048209.1"/>
</dbReference>
<dbReference type="PANTHER" id="PTHR34217:SF1">
    <property type="entry name" value="CARBOXYPEPTIDASE 1"/>
    <property type="match status" value="1"/>
</dbReference>
<evidence type="ECO:0000256" key="2">
    <source>
        <dbReference type="ARBA" id="ARBA00022723"/>
    </source>
</evidence>
<dbReference type="EMBL" id="CP048209">
    <property type="protein sequence ID" value="QHT62796.1"/>
    <property type="molecule type" value="Genomic_DNA"/>
</dbReference>
<dbReference type="Gene3D" id="1.10.1370.20">
    <property type="entry name" value="Oligoendopeptidase f, C-terminal domain"/>
    <property type="match status" value="1"/>
</dbReference>
<evidence type="ECO:0000256" key="3">
    <source>
        <dbReference type="ARBA" id="ARBA00022801"/>
    </source>
</evidence>
<comment type="cofactor">
    <cofactor evidence="6">
        <name>Zn(2+)</name>
        <dbReference type="ChEBI" id="CHEBI:29105"/>
    </cofactor>
    <text evidence="6">Binds 1 zinc ion.</text>
</comment>
<evidence type="ECO:0000313" key="9">
    <source>
        <dbReference type="EMBL" id="QHT62796.1"/>
    </source>
</evidence>
<evidence type="ECO:0000259" key="8">
    <source>
        <dbReference type="Pfam" id="PF08439"/>
    </source>
</evidence>
<gene>
    <name evidence="9" type="ORF">GXP70_24305</name>
</gene>
<dbReference type="GO" id="GO:0004181">
    <property type="term" value="F:metallocarboxypeptidase activity"/>
    <property type="evidence" value="ECO:0007669"/>
    <property type="project" value="InterPro"/>
</dbReference>
<dbReference type="InterPro" id="IPR001567">
    <property type="entry name" value="Pept_M3A_M3B_dom"/>
</dbReference>
<reference evidence="9 10" key="1">
    <citation type="submission" date="2020-01" db="EMBL/GenBank/DDBJ databases">
        <title>Paenibacillus sp. nov., isolated from tomato rhizosphere.</title>
        <authorList>
            <person name="Weon H.-Y."/>
            <person name="Lee S.A."/>
        </authorList>
    </citation>
    <scope>NUCLEOTIDE SEQUENCE [LARGE SCALE GENOMIC DNA]</scope>
    <source>
        <strain evidence="9 10">12200R-189</strain>
    </source>
</reference>
<dbReference type="Proteomes" id="UP000476064">
    <property type="component" value="Chromosome"/>
</dbReference>
<dbReference type="Gene3D" id="1.20.140.70">
    <property type="entry name" value="Oligopeptidase f, N-terminal domain"/>
    <property type="match status" value="1"/>
</dbReference>
<protein>
    <submittedName>
        <fullName evidence="9">M3 family oligoendopeptidase</fullName>
    </submittedName>
</protein>
<dbReference type="InterPro" id="IPR011977">
    <property type="entry name" value="Pept_M3B_clade3"/>
</dbReference>
<dbReference type="AlphaFoldDB" id="A0A6C0G0A2"/>
<evidence type="ECO:0000256" key="6">
    <source>
        <dbReference type="RuleBase" id="RU003435"/>
    </source>
</evidence>
<evidence type="ECO:0000313" key="10">
    <source>
        <dbReference type="Proteomes" id="UP000476064"/>
    </source>
</evidence>
<keyword evidence="4 6" id="KW-0862">Zinc</keyword>
<dbReference type="InterPro" id="IPR013647">
    <property type="entry name" value="OligopepF_N_dom"/>
</dbReference>
<dbReference type="SUPFAM" id="SSF55486">
    <property type="entry name" value="Metalloproteases ('zincins'), catalytic domain"/>
    <property type="match status" value="1"/>
</dbReference>
<dbReference type="Pfam" id="PF01432">
    <property type="entry name" value="Peptidase_M3"/>
    <property type="match status" value="1"/>
</dbReference>
<evidence type="ECO:0000256" key="1">
    <source>
        <dbReference type="ARBA" id="ARBA00022670"/>
    </source>
</evidence>
<name>A0A6C0G0A2_9BACL</name>
<dbReference type="PANTHER" id="PTHR34217">
    <property type="entry name" value="METAL-DEPENDENT CARBOXYPEPTIDASE"/>
    <property type="match status" value="1"/>
</dbReference>
<comment type="similarity">
    <text evidence="6">Belongs to the peptidase M3 family.</text>
</comment>
<dbReference type="InterPro" id="IPR042088">
    <property type="entry name" value="OligoPept_F_C"/>
</dbReference>
<dbReference type="KEGG" id="plyc:GXP70_24305"/>
<keyword evidence="5 6" id="KW-0482">Metalloprotease</keyword>
<keyword evidence="2 6" id="KW-0479">Metal-binding</keyword>
<keyword evidence="1 6" id="KW-0645">Protease</keyword>